<evidence type="ECO:0000256" key="4">
    <source>
        <dbReference type="PIRSR" id="PIRSR606689-1"/>
    </source>
</evidence>
<dbReference type="InterPro" id="IPR044612">
    <property type="entry name" value="ARL2/3"/>
</dbReference>
<dbReference type="GO" id="GO:0046872">
    <property type="term" value="F:metal ion binding"/>
    <property type="evidence" value="ECO:0007669"/>
    <property type="project" value="UniProtKB-KW"/>
</dbReference>
<dbReference type="PANTHER" id="PTHR45697">
    <property type="entry name" value="ADP-RIBOSYLATION FACTOR-LIKE PROTEIN 2-RELATED"/>
    <property type="match status" value="1"/>
</dbReference>
<dbReference type="Proteomes" id="UP000650467">
    <property type="component" value="Unassembled WGS sequence"/>
</dbReference>
<feature type="binding site" evidence="4">
    <location>
        <begin position="126"/>
        <end position="129"/>
    </location>
    <ligand>
        <name>GTP</name>
        <dbReference type="ChEBI" id="CHEBI:37565"/>
    </ligand>
</feature>
<dbReference type="InterPro" id="IPR027417">
    <property type="entry name" value="P-loop_NTPase"/>
</dbReference>
<dbReference type="Gene3D" id="3.40.50.300">
    <property type="entry name" value="P-loop containing nucleotide triphosphate hydrolases"/>
    <property type="match status" value="1"/>
</dbReference>
<dbReference type="OrthoDB" id="529433at2759"/>
<dbReference type="SMART" id="SM00178">
    <property type="entry name" value="SAR"/>
    <property type="match status" value="1"/>
</dbReference>
<keyword evidence="5" id="KW-0460">Magnesium</keyword>
<keyword evidence="2 4" id="KW-0547">Nucleotide-binding</keyword>
<gene>
    <name evidence="8" type="ORF">HXX76_000481</name>
</gene>
<name>A0A835WED3_CHLIN</name>
<comment type="similarity">
    <text evidence="1 6">Belongs to the small GTPase superfamily. Arf family.</text>
</comment>
<dbReference type="PRINTS" id="PR00328">
    <property type="entry name" value="SAR1GTPBP"/>
</dbReference>
<sequence>MGFIRTLLMKLGLVKTKVGLLIVGLSNSGKSTIVARLTKEPVEDVAPTVGFAVETTKMEGLSVTMFDMSGNQKYFTLWQHYYKDTTAIMFVLDAADSHRFAEADAVLQELLRAEQLKRVPLLFMCNKMDLVTAAQPADVAAALHLPASSARAFQLQSCSAMQGSGIKEGMQWLLEQV</sequence>
<protein>
    <submittedName>
        <fullName evidence="8">Uncharacterized protein</fullName>
    </submittedName>
</protein>
<organism evidence="8 9">
    <name type="scientific">Chlamydomonas incerta</name>
    <dbReference type="NCBI Taxonomy" id="51695"/>
    <lineage>
        <taxon>Eukaryota</taxon>
        <taxon>Viridiplantae</taxon>
        <taxon>Chlorophyta</taxon>
        <taxon>core chlorophytes</taxon>
        <taxon>Chlorophyceae</taxon>
        <taxon>CS clade</taxon>
        <taxon>Chlamydomonadales</taxon>
        <taxon>Chlamydomonadaceae</taxon>
        <taxon>Chlamydomonas</taxon>
    </lineage>
</organism>
<feature type="binding site" evidence="5">
    <location>
        <position position="31"/>
    </location>
    <ligand>
        <name>Mg(2+)</name>
        <dbReference type="ChEBI" id="CHEBI:18420"/>
    </ligand>
</feature>
<dbReference type="GO" id="GO:0003924">
    <property type="term" value="F:GTPase activity"/>
    <property type="evidence" value="ECO:0007669"/>
    <property type="project" value="InterPro"/>
</dbReference>
<evidence type="ECO:0000256" key="7">
    <source>
        <dbReference type="SAM" id="SignalP"/>
    </source>
</evidence>
<evidence type="ECO:0000313" key="9">
    <source>
        <dbReference type="Proteomes" id="UP000650467"/>
    </source>
</evidence>
<dbReference type="CDD" id="cd00878">
    <property type="entry name" value="Arf_Arl"/>
    <property type="match status" value="1"/>
</dbReference>
<dbReference type="InterPro" id="IPR006689">
    <property type="entry name" value="Small_GTPase_ARF/SAR"/>
</dbReference>
<dbReference type="SMART" id="SM00175">
    <property type="entry name" value="RAB"/>
    <property type="match status" value="1"/>
</dbReference>
<evidence type="ECO:0000313" key="8">
    <source>
        <dbReference type="EMBL" id="KAG2445877.1"/>
    </source>
</evidence>
<dbReference type="SUPFAM" id="SSF52540">
    <property type="entry name" value="P-loop containing nucleoside triphosphate hydrolases"/>
    <property type="match status" value="1"/>
</dbReference>
<reference evidence="8" key="1">
    <citation type="journal article" date="2020" name="bioRxiv">
        <title>Comparative genomics of Chlamydomonas.</title>
        <authorList>
            <person name="Craig R.J."/>
            <person name="Hasan A.R."/>
            <person name="Ness R.W."/>
            <person name="Keightley P.D."/>
        </authorList>
    </citation>
    <scope>NUCLEOTIDE SEQUENCE</scope>
    <source>
        <strain evidence="8">SAG 7.73</strain>
    </source>
</reference>
<dbReference type="Pfam" id="PF00025">
    <property type="entry name" value="Arf"/>
    <property type="match status" value="1"/>
</dbReference>
<dbReference type="SMART" id="SM00177">
    <property type="entry name" value="ARF"/>
    <property type="match status" value="1"/>
</dbReference>
<proteinExistence type="inferred from homology"/>
<comment type="caution">
    <text evidence="8">The sequence shown here is derived from an EMBL/GenBank/DDBJ whole genome shotgun (WGS) entry which is preliminary data.</text>
</comment>
<evidence type="ECO:0000256" key="5">
    <source>
        <dbReference type="PIRSR" id="PIRSR606689-2"/>
    </source>
</evidence>
<dbReference type="GO" id="GO:0005525">
    <property type="term" value="F:GTP binding"/>
    <property type="evidence" value="ECO:0007669"/>
    <property type="project" value="UniProtKB-KW"/>
</dbReference>
<feature type="binding site" evidence="4">
    <location>
        <begin position="24"/>
        <end position="31"/>
    </location>
    <ligand>
        <name>GTP</name>
        <dbReference type="ChEBI" id="CHEBI:37565"/>
    </ligand>
</feature>
<evidence type="ECO:0000256" key="2">
    <source>
        <dbReference type="ARBA" id="ARBA00022741"/>
    </source>
</evidence>
<dbReference type="EMBL" id="JAEHOC010000001">
    <property type="protein sequence ID" value="KAG2445877.1"/>
    <property type="molecule type" value="Genomic_DNA"/>
</dbReference>
<dbReference type="PROSITE" id="PS51417">
    <property type="entry name" value="ARF"/>
    <property type="match status" value="1"/>
</dbReference>
<dbReference type="NCBIfam" id="TIGR00231">
    <property type="entry name" value="small_GTP"/>
    <property type="match status" value="1"/>
</dbReference>
<feature type="chain" id="PRO_5032599227" evidence="7">
    <location>
        <begin position="20"/>
        <end position="177"/>
    </location>
</feature>
<evidence type="ECO:0000256" key="1">
    <source>
        <dbReference type="ARBA" id="ARBA00010290"/>
    </source>
</evidence>
<feature type="signal peptide" evidence="7">
    <location>
        <begin position="1"/>
        <end position="19"/>
    </location>
</feature>
<keyword evidence="9" id="KW-1185">Reference proteome</keyword>
<keyword evidence="5" id="KW-0479">Metal-binding</keyword>
<dbReference type="FunFam" id="3.40.50.300:FF:001166">
    <property type="entry name" value="ADP-ribosylation factor D"/>
    <property type="match status" value="1"/>
</dbReference>
<dbReference type="AlphaFoldDB" id="A0A835WED3"/>
<accession>A0A835WED3</accession>
<keyword evidence="7" id="KW-0732">Signal</keyword>
<dbReference type="InterPro" id="IPR005225">
    <property type="entry name" value="Small_GTP-bd"/>
</dbReference>
<feature type="binding site" evidence="5">
    <location>
        <position position="48"/>
    </location>
    <ligand>
        <name>Mg(2+)</name>
        <dbReference type="ChEBI" id="CHEBI:18420"/>
    </ligand>
</feature>
<evidence type="ECO:0000256" key="3">
    <source>
        <dbReference type="ARBA" id="ARBA00023134"/>
    </source>
</evidence>
<evidence type="ECO:0000256" key="6">
    <source>
        <dbReference type="RuleBase" id="RU003925"/>
    </source>
</evidence>
<keyword evidence="3 4" id="KW-0342">GTP-binding</keyword>
<feature type="binding site" evidence="4">
    <location>
        <position position="70"/>
    </location>
    <ligand>
        <name>GTP</name>
        <dbReference type="ChEBI" id="CHEBI:37565"/>
    </ligand>
</feature>